<evidence type="ECO:0000313" key="6">
    <source>
        <dbReference type="Proteomes" id="UP000032811"/>
    </source>
</evidence>
<reference evidence="5 6" key="1">
    <citation type="submission" date="2014-11" db="EMBL/GenBank/DDBJ databases">
        <authorList>
            <person name="Aslett M.A."/>
            <person name="De Silva N."/>
        </authorList>
    </citation>
    <scope>NUCLEOTIDE SEQUENCE [LARGE SCALE GENOMIC DNA]</scope>
    <source>
        <strain evidence="5 6">ATCC9714</strain>
    </source>
</reference>
<comment type="similarity">
    <text evidence="2">Belongs to the bacterial solute-binding protein SsuA/TauA family.</text>
</comment>
<dbReference type="Pfam" id="PF09084">
    <property type="entry name" value="NMT1"/>
    <property type="match status" value="1"/>
</dbReference>
<dbReference type="SUPFAM" id="SSF53850">
    <property type="entry name" value="Periplasmic binding protein-like II"/>
    <property type="match status" value="1"/>
</dbReference>
<dbReference type="InterPro" id="IPR015168">
    <property type="entry name" value="SsuA/THI5"/>
</dbReference>
<dbReference type="PANTHER" id="PTHR30024">
    <property type="entry name" value="ALIPHATIC SULFONATES-BINDING PROTEIN-RELATED"/>
    <property type="match status" value="1"/>
</dbReference>
<protein>
    <submittedName>
        <fullName evidence="5">Fragment of ABC-type transport system,substrate-binding protein</fullName>
    </submittedName>
</protein>
<dbReference type="PANTHER" id="PTHR30024:SF47">
    <property type="entry name" value="TAURINE-BINDING PERIPLASMIC PROTEIN"/>
    <property type="match status" value="1"/>
</dbReference>
<dbReference type="EMBL" id="LN679998">
    <property type="protein sequence ID" value="CEJ73388.1"/>
    <property type="molecule type" value="Genomic_DNA"/>
</dbReference>
<sequence>MLKKLIILITLITSLSLLLIGCTPKSKSIKSKNLTKLTVAEVTHSVFYAPQYAAITQGFFEEEGIELDLINTQGADKTMAALLSGEADIGLMGPEASIYVYNKGNSNYAVNFAQLTQKDGSFLVARENTDNFSFEDLKGKEVLGGRKGGVPEMTLEYVMKKNGLTIGTDTQNGKVNVRTDIQFNVMSGAFAGGEGDYVALFEPSALELEKQGKGYVVASIGEESGLIPYTAYSAPVNYIKENKDTIQSFTNAVYKGQVWVQNNSAEDIANAIEPFFTDFNKEDLISVINRYKSIDAWSHTPILEEESLNLLMDVMEEAGELDKRAPYDKIVDTSFAKESIKNKK</sequence>
<evidence type="ECO:0000256" key="3">
    <source>
        <dbReference type="ARBA" id="ARBA00022729"/>
    </source>
</evidence>
<feature type="domain" description="SsuA/THI5-like" evidence="4">
    <location>
        <begin position="49"/>
        <end position="263"/>
    </location>
</feature>
<name>A0ABP1XR06_PARSO</name>
<keyword evidence="6" id="KW-1185">Reference proteome</keyword>
<evidence type="ECO:0000256" key="2">
    <source>
        <dbReference type="ARBA" id="ARBA00010742"/>
    </source>
</evidence>
<organism evidence="5 6">
    <name type="scientific">Paraclostridium sordellii</name>
    <name type="common">Clostridium sordellii</name>
    <dbReference type="NCBI Taxonomy" id="1505"/>
    <lineage>
        <taxon>Bacteria</taxon>
        <taxon>Bacillati</taxon>
        <taxon>Bacillota</taxon>
        <taxon>Clostridia</taxon>
        <taxon>Peptostreptococcales</taxon>
        <taxon>Peptostreptococcaceae</taxon>
        <taxon>Paraclostridium</taxon>
    </lineage>
</organism>
<proteinExistence type="inferred from homology"/>
<dbReference type="Proteomes" id="UP000032811">
    <property type="component" value="Chromosome 1"/>
</dbReference>
<evidence type="ECO:0000313" key="5">
    <source>
        <dbReference type="EMBL" id="CEJ73388.1"/>
    </source>
</evidence>
<comment type="subcellular location">
    <subcellularLocation>
        <location evidence="1">Periplasm</location>
    </subcellularLocation>
</comment>
<evidence type="ECO:0000256" key="1">
    <source>
        <dbReference type="ARBA" id="ARBA00004418"/>
    </source>
</evidence>
<evidence type="ECO:0000259" key="4">
    <source>
        <dbReference type="Pfam" id="PF09084"/>
    </source>
</evidence>
<accession>A0ABP1XR06</accession>
<dbReference type="PROSITE" id="PS51257">
    <property type="entry name" value="PROKAR_LIPOPROTEIN"/>
    <property type="match status" value="1"/>
</dbReference>
<dbReference type="Gene3D" id="3.40.190.10">
    <property type="entry name" value="Periplasmic binding protein-like II"/>
    <property type="match status" value="2"/>
</dbReference>
<keyword evidence="3" id="KW-0732">Signal</keyword>
<gene>
    <name evidence="5" type="ORF">ATCC9714_12761</name>
</gene>